<evidence type="ECO:0000313" key="1">
    <source>
        <dbReference type="EMBL" id="TKI79612.1"/>
    </source>
</evidence>
<gene>
    <name evidence="1" type="ORF">FC695_44530</name>
</gene>
<feature type="non-terminal residue" evidence="1">
    <location>
        <position position="1"/>
    </location>
</feature>
<sequence length="23" mass="2752">AYDLKKLLKNDVQNVQKAIQMQY</sequence>
<proteinExistence type="predicted"/>
<evidence type="ECO:0000313" key="2">
    <source>
        <dbReference type="Proteomes" id="UP000308444"/>
    </source>
</evidence>
<protein>
    <submittedName>
        <fullName evidence="1">Spore coat protein</fullName>
    </submittedName>
</protein>
<keyword evidence="1" id="KW-0946">Virion</keyword>
<comment type="caution">
    <text evidence="1">The sequence shown here is derived from an EMBL/GenBank/DDBJ whole genome shotgun (WGS) entry which is preliminary data.</text>
</comment>
<accession>A0A9X9F0M1</accession>
<organism evidence="1 2">
    <name type="scientific">Bacillus cereus</name>
    <dbReference type="NCBI Taxonomy" id="1396"/>
    <lineage>
        <taxon>Bacteria</taxon>
        <taxon>Bacillati</taxon>
        <taxon>Bacillota</taxon>
        <taxon>Bacilli</taxon>
        <taxon>Bacillales</taxon>
        <taxon>Bacillaceae</taxon>
        <taxon>Bacillus</taxon>
        <taxon>Bacillus cereus group</taxon>
    </lineage>
</organism>
<name>A0A9X9F0M1_BACCE</name>
<dbReference type="EMBL" id="SZOH01005399">
    <property type="protein sequence ID" value="TKI79612.1"/>
    <property type="molecule type" value="Genomic_DNA"/>
</dbReference>
<dbReference type="Proteomes" id="UP000308444">
    <property type="component" value="Unassembled WGS sequence"/>
</dbReference>
<keyword evidence="1" id="KW-0167">Capsid protein</keyword>
<reference evidence="1 2" key="1">
    <citation type="journal article" date="2019" name="Environ. Microbiol.">
        <title>An active ?-lactamase is a part of an orchestrated cell wall stress resistance network of Bacillus subtilis and related rhizosphere species.</title>
        <authorList>
            <person name="Bucher T."/>
            <person name="Keren-Paz A."/>
            <person name="Hausser J."/>
            <person name="Olender T."/>
            <person name="Cytryn E."/>
            <person name="Kolodkin-Gal I."/>
        </authorList>
    </citation>
    <scope>NUCLEOTIDE SEQUENCE [LARGE SCALE GENOMIC DNA]</scope>
    <source>
        <strain evidence="1 2">I32</strain>
    </source>
</reference>
<dbReference type="AlphaFoldDB" id="A0A9X9F0M1"/>